<keyword evidence="1 2" id="KW-0238">DNA-binding</keyword>
<accession>A0A1M6EYV6</accession>
<dbReference type="SUPFAM" id="SSF46689">
    <property type="entry name" value="Homeodomain-like"/>
    <property type="match status" value="1"/>
</dbReference>
<dbReference type="PANTHER" id="PTHR30328:SF54">
    <property type="entry name" value="HTH-TYPE TRANSCRIPTIONAL REPRESSOR SCO4008"/>
    <property type="match status" value="1"/>
</dbReference>
<dbReference type="AlphaFoldDB" id="A0A1M6EYV6"/>
<dbReference type="Proteomes" id="UP000184052">
    <property type="component" value="Unassembled WGS sequence"/>
</dbReference>
<dbReference type="Gene3D" id="1.10.357.10">
    <property type="entry name" value="Tetracycline Repressor, domain 2"/>
    <property type="match status" value="1"/>
</dbReference>
<dbReference type="RefSeq" id="WP_073048768.1">
    <property type="nucleotide sequence ID" value="NZ_FQZL01000008.1"/>
</dbReference>
<dbReference type="PANTHER" id="PTHR30328">
    <property type="entry name" value="TRANSCRIPTIONAL REPRESSOR"/>
    <property type="match status" value="1"/>
</dbReference>
<evidence type="ECO:0000256" key="1">
    <source>
        <dbReference type="ARBA" id="ARBA00023125"/>
    </source>
</evidence>
<proteinExistence type="predicted"/>
<name>A0A1M6EYV6_9FIRM</name>
<dbReference type="GO" id="GO:0003677">
    <property type="term" value="F:DNA binding"/>
    <property type="evidence" value="ECO:0007669"/>
    <property type="project" value="UniProtKB-UniRule"/>
</dbReference>
<dbReference type="InterPro" id="IPR050109">
    <property type="entry name" value="HTH-type_TetR-like_transc_reg"/>
</dbReference>
<dbReference type="InterPro" id="IPR001647">
    <property type="entry name" value="HTH_TetR"/>
</dbReference>
<dbReference type="InterPro" id="IPR009057">
    <property type="entry name" value="Homeodomain-like_sf"/>
</dbReference>
<protein>
    <submittedName>
        <fullName evidence="4">Transcriptional regulator, TetR family</fullName>
    </submittedName>
</protein>
<reference evidence="4 5" key="1">
    <citation type="submission" date="2016-11" db="EMBL/GenBank/DDBJ databases">
        <authorList>
            <person name="Jaros S."/>
            <person name="Januszkiewicz K."/>
            <person name="Wedrychowicz H."/>
        </authorList>
    </citation>
    <scope>NUCLEOTIDE SEQUENCE [LARGE SCALE GENOMIC DNA]</scope>
    <source>
        <strain evidence="4 5">DSM 17477</strain>
    </source>
</reference>
<evidence type="ECO:0000313" key="4">
    <source>
        <dbReference type="EMBL" id="SHI90605.1"/>
    </source>
</evidence>
<organism evidence="4 5">
    <name type="scientific">Dethiosulfatibacter aminovorans DSM 17477</name>
    <dbReference type="NCBI Taxonomy" id="1121476"/>
    <lineage>
        <taxon>Bacteria</taxon>
        <taxon>Bacillati</taxon>
        <taxon>Bacillota</taxon>
        <taxon>Tissierellia</taxon>
        <taxon>Dethiosulfatibacter</taxon>
    </lineage>
</organism>
<dbReference type="GO" id="GO:0006355">
    <property type="term" value="P:regulation of DNA-templated transcription"/>
    <property type="evidence" value="ECO:0007669"/>
    <property type="project" value="UniProtKB-ARBA"/>
</dbReference>
<evidence type="ECO:0000259" key="3">
    <source>
        <dbReference type="PROSITE" id="PS50977"/>
    </source>
</evidence>
<feature type="domain" description="HTH tetR-type" evidence="3">
    <location>
        <begin position="11"/>
        <end position="71"/>
    </location>
</feature>
<dbReference type="OrthoDB" id="9812484at2"/>
<dbReference type="STRING" id="1121476.SAMN02745751_01292"/>
<sequence length="207" mass="24252">MLPEDKEKKTINVKDNILEKAIEVFSKHGYEGTSTRMISEAAKVNISALHYYWGDKWNLYQASLIRVNKRIHKMHLKIGEKIRFCSIEEKIDIAVKDMTDFFLDNPEGSSLILEVLHVNQNSKNEIDDEVKKSIYKNLSEVFNILYSETEPSKERMFEAFAITYLFYNLIKGKAYFQQVLSITDEEYKNYINNVIKKRFACILNEGN</sequence>
<dbReference type="Pfam" id="PF00440">
    <property type="entry name" value="TetR_N"/>
    <property type="match status" value="1"/>
</dbReference>
<evidence type="ECO:0000313" key="5">
    <source>
        <dbReference type="Proteomes" id="UP000184052"/>
    </source>
</evidence>
<keyword evidence="5" id="KW-1185">Reference proteome</keyword>
<feature type="DNA-binding region" description="H-T-H motif" evidence="2">
    <location>
        <begin position="34"/>
        <end position="53"/>
    </location>
</feature>
<dbReference type="EMBL" id="FQZL01000008">
    <property type="protein sequence ID" value="SHI90605.1"/>
    <property type="molecule type" value="Genomic_DNA"/>
</dbReference>
<dbReference type="PROSITE" id="PS50977">
    <property type="entry name" value="HTH_TETR_2"/>
    <property type="match status" value="1"/>
</dbReference>
<evidence type="ECO:0000256" key="2">
    <source>
        <dbReference type="PROSITE-ProRule" id="PRU00335"/>
    </source>
</evidence>
<gene>
    <name evidence="4" type="ORF">SAMN02745751_01292</name>
</gene>